<protein>
    <submittedName>
        <fullName evidence="1">DUF429 domain-containing protein</fullName>
    </submittedName>
</protein>
<proteinExistence type="predicted"/>
<comment type="caution">
    <text evidence="1">The sequence shown here is derived from an EMBL/GenBank/DDBJ whole genome shotgun (WGS) entry which is preliminary data.</text>
</comment>
<gene>
    <name evidence="1" type="ORF">EIP75_15420</name>
</gene>
<evidence type="ECO:0000313" key="2">
    <source>
        <dbReference type="Proteomes" id="UP000269265"/>
    </source>
</evidence>
<dbReference type="AlphaFoldDB" id="A0A426V8Z0"/>
<evidence type="ECO:0000313" key="1">
    <source>
        <dbReference type="EMBL" id="RRS03343.1"/>
    </source>
</evidence>
<sequence length="311" mass="33530">MAPEGAAGQPAPAWLLGVDFSCAPSARKPIVAAWGRRHGAVVKLEALESITTLHGFEALLSLEHPRSAQGWVGGFDFPFGLPRVFVDALSADAGLPLPDTRALIGHVRARCPDRQAFQLLVDAWGQGWGLGTRPATLPHRRCDTAMAGVSSTSPLQTRYVPVGKMYFEGLWRLVQAGIELPGLLADEGPKGAEPPPMRAAFEAYPGLLAHEILGRQSYKSDAREQIDAARRLVQRLSLIDALEQGRTRLGLRLKLTPGQRDHLASDPQGDRVDAVLCLLQAGWADARRAEGDARAGQPLDMDPVEGWILSA</sequence>
<accession>A0A426V8Z0</accession>
<dbReference type="RefSeq" id="WP_125244172.1">
    <property type="nucleotide sequence ID" value="NZ_RSED01000012.1"/>
</dbReference>
<dbReference type="OrthoDB" id="8557416at2"/>
<name>A0A426V8Z0_9BURK</name>
<dbReference type="Proteomes" id="UP000269265">
    <property type="component" value="Unassembled WGS sequence"/>
</dbReference>
<dbReference type="EMBL" id="RSED01000012">
    <property type="protein sequence ID" value="RRS03343.1"/>
    <property type="molecule type" value="Genomic_DNA"/>
</dbReference>
<keyword evidence="2" id="KW-1185">Reference proteome</keyword>
<organism evidence="1 2">
    <name type="scientific">Aquabacterium soli</name>
    <dbReference type="NCBI Taxonomy" id="2493092"/>
    <lineage>
        <taxon>Bacteria</taxon>
        <taxon>Pseudomonadati</taxon>
        <taxon>Pseudomonadota</taxon>
        <taxon>Betaproteobacteria</taxon>
        <taxon>Burkholderiales</taxon>
        <taxon>Aquabacterium</taxon>
    </lineage>
</organism>
<reference evidence="1 2" key="1">
    <citation type="submission" date="2018-12" db="EMBL/GenBank/DDBJ databases">
        <title>The whole draft genome of Aquabacterium sp. SJQ9.</title>
        <authorList>
            <person name="Sun L."/>
            <person name="Gao X."/>
            <person name="Chen W."/>
            <person name="Huang K."/>
        </authorList>
    </citation>
    <scope>NUCLEOTIDE SEQUENCE [LARGE SCALE GENOMIC DNA]</scope>
    <source>
        <strain evidence="1 2">SJQ9</strain>
    </source>
</reference>